<dbReference type="InterPro" id="IPR006016">
    <property type="entry name" value="UspA"/>
</dbReference>
<dbReference type="Gene3D" id="3.40.50.620">
    <property type="entry name" value="HUPs"/>
    <property type="match status" value="1"/>
</dbReference>
<evidence type="ECO:0000256" key="1">
    <source>
        <dbReference type="ARBA" id="ARBA00008791"/>
    </source>
</evidence>
<organism evidence="3 4">
    <name type="scientific">Atlanticothrix silvestris CENA357</name>
    <dbReference type="NCBI Taxonomy" id="1725252"/>
    <lineage>
        <taxon>Bacteria</taxon>
        <taxon>Bacillati</taxon>
        <taxon>Cyanobacteriota</taxon>
        <taxon>Cyanophyceae</taxon>
        <taxon>Nostocales</taxon>
        <taxon>Nodulariaceae</taxon>
        <taxon>Atlanticothrix</taxon>
        <taxon>Atlanticothrix silvestris</taxon>
    </lineage>
</organism>
<dbReference type="PANTHER" id="PTHR46268:SF8">
    <property type="entry name" value="UNIVERSAL STRESS PROTEIN SLL1388"/>
    <property type="match status" value="1"/>
</dbReference>
<dbReference type="InterPro" id="IPR006015">
    <property type="entry name" value="Universal_stress_UspA"/>
</dbReference>
<evidence type="ECO:0000313" key="4">
    <source>
        <dbReference type="Proteomes" id="UP000599391"/>
    </source>
</evidence>
<evidence type="ECO:0000313" key="3">
    <source>
        <dbReference type="EMBL" id="MBH8554869.1"/>
    </source>
</evidence>
<dbReference type="EMBL" id="JAECZB010000083">
    <property type="protein sequence ID" value="MBH8554869.1"/>
    <property type="molecule type" value="Genomic_DNA"/>
</dbReference>
<feature type="domain" description="UspA" evidence="2">
    <location>
        <begin position="1"/>
        <end position="158"/>
    </location>
</feature>
<dbReference type="SUPFAM" id="SSF52402">
    <property type="entry name" value="Adenine nucleotide alpha hydrolases-like"/>
    <property type="match status" value="1"/>
</dbReference>
<proteinExistence type="inferred from homology"/>
<dbReference type="AlphaFoldDB" id="A0A8J7HKR5"/>
<dbReference type="Pfam" id="PF00582">
    <property type="entry name" value="Usp"/>
    <property type="match status" value="1"/>
</dbReference>
<gene>
    <name evidence="3" type="ORF">I8751_21440</name>
</gene>
<sequence>MFHKMLIAIDRSEMDQHVFEQGILLAKATNSEVMLLHVLSPLEDPYISPVFTQPDAIYPTLQTPPIENYKYVQEWEELRKQRLDWLRSLSDIAIHAGVKTGFSQNLGDAGRIICEVASSWPADLIVVGRRGRGGISEFFLGSISNYVLHHAHCSVLAIQGQMTDTAESLQNALEA</sequence>
<dbReference type="InterPro" id="IPR014729">
    <property type="entry name" value="Rossmann-like_a/b/a_fold"/>
</dbReference>
<accession>A0A8J7HKR5</accession>
<comment type="similarity">
    <text evidence="1">Belongs to the universal stress protein A family.</text>
</comment>
<name>A0A8J7HKR5_9CYAN</name>
<dbReference type="RefSeq" id="WP_214441104.1">
    <property type="nucleotide sequence ID" value="NZ_JAECZB010000083.1"/>
</dbReference>
<dbReference type="PANTHER" id="PTHR46268">
    <property type="entry name" value="STRESS RESPONSE PROTEIN NHAX"/>
    <property type="match status" value="1"/>
</dbReference>
<comment type="caution">
    <text evidence="3">The sequence shown here is derived from an EMBL/GenBank/DDBJ whole genome shotgun (WGS) entry which is preliminary data.</text>
</comment>
<dbReference type="Proteomes" id="UP000599391">
    <property type="component" value="Unassembled WGS sequence"/>
</dbReference>
<reference evidence="3 4" key="1">
    <citation type="journal article" date="2021" name="Int. J. Syst. Evol. Microbiol.">
        <title>Amazonocrinis nigriterrae gen. nov., sp. nov., Atlanticothrix silvestris gen. nov., sp. nov. and Dendronalium phyllosphericum gen. nov., sp. nov., nostocacean cyanobacteria from Brazilian environments.</title>
        <authorList>
            <person name="Alvarenga D.O."/>
            <person name="Andreote A.P.D."/>
            <person name="Branco L.H.Z."/>
            <person name="Delbaje E."/>
            <person name="Cruz R.B."/>
            <person name="Varani A.M."/>
            <person name="Fiore M.F."/>
        </authorList>
    </citation>
    <scope>NUCLEOTIDE SEQUENCE [LARGE SCALE GENOMIC DNA]</scope>
    <source>
        <strain evidence="3 4">CENA357</strain>
    </source>
</reference>
<keyword evidence="4" id="KW-1185">Reference proteome</keyword>
<evidence type="ECO:0000259" key="2">
    <source>
        <dbReference type="Pfam" id="PF00582"/>
    </source>
</evidence>
<dbReference type="CDD" id="cd00293">
    <property type="entry name" value="USP-like"/>
    <property type="match status" value="1"/>
</dbReference>
<dbReference type="PRINTS" id="PR01438">
    <property type="entry name" value="UNVRSLSTRESS"/>
</dbReference>
<protein>
    <submittedName>
        <fullName evidence="3">Universal stress protein</fullName>
    </submittedName>
</protein>